<dbReference type="Proteomes" id="UP001239111">
    <property type="component" value="Chromosome 4"/>
</dbReference>
<evidence type="ECO:0000313" key="2">
    <source>
        <dbReference type="Proteomes" id="UP001239111"/>
    </source>
</evidence>
<dbReference type="EMBL" id="CM056744">
    <property type="protein sequence ID" value="KAJ8667248.1"/>
    <property type="molecule type" value="Genomic_DNA"/>
</dbReference>
<protein>
    <submittedName>
        <fullName evidence="1">Uncharacterized protein</fullName>
    </submittedName>
</protein>
<accession>A0ACC2N935</accession>
<name>A0ACC2N935_9HYME</name>
<evidence type="ECO:0000313" key="1">
    <source>
        <dbReference type="EMBL" id="KAJ8667248.1"/>
    </source>
</evidence>
<reference evidence="1" key="1">
    <citation type="submission" date="2023-04" db="EMBL/GenBank/DDBJ databases">
        <title>A chromosome-level genome assembly of the parasitoid wasp Eretmocerus hayati.</title>
        <authorList>
            <person name="Zhong Y."/>
            <person name="Liu S."/>
            <person name="Liu Y."/>
        </authorList>
    </citation>
    <scope>NUCLEOTIDE SEQUENCE</scope>
    <source>
        <strain evidence="1">ZJU_SS_LIU_2023</strain>
    </source>
</reference>
<keyword evidence="2" id="KW-1185">Reference proteome</keyword>
<gene>
    <name evidence="1" type="ORF">QAD02_008910</name>
</gene>
<organism evidence="1 2">
    <name type="scientific">Eretmocerus hayati</name>
    <dbReference type="NCBI Taxonomy" id="131215"/>
    <lineage>
        <taxon>Eukaryota</taxon>
        <taxon>Metazoa</taxon>
        <taxon>Ecdysozoa</taxon>
        <taxon>Arthropoda</taxon>
        <taxon>Hexapoda</taxon>
        <taxon>Insecta</taxon>
        <taxon>Pterygota</taxon>
        <taxon>Neoptera</taxon>
        <taxon>Endopterygota</taxon>
        <taxon>Hymenoptera</taxon>
        <taxon>Apocrita</taxon>
        <taxon>Proctotrupomorpha</taxon>
        <taxon>Chalcidoidea</taxon>
        <taxon>Aphelinidae</taxon>
        <taxon>Aphelininae</taxon>
        <taxon>Eretmocerus</taxon>
    </lineage>
</organism>
<comment type="caution">
    <text evidence="1">The sequence shown here is derived from an EMBL/GenBank/DDBJ whole genome shotgun (WGS) entry which is preliminary data.</text>
</comment>
<sequence length="180" mass="20102">MGVPIWVLCFASLFPTVFCGNAQSIDGPPTYKECHAPPPKYYDTCCYHGIAWIEVATCNQACIGYLKDYVRRASYKLHDAGECRGGYCRCKWSVPVDAFSMDYNMYIVDLEDTLAKNNKNFKRKPSVDAQRCSISTPNPSCISTTRAPPISVDNIVTFSGSASRIVSEIERQFCSHTSDH</sequence>
<proteinExistence type="predicted"/>